<evidence type="ECO:0000256" key="17">
    <source>
        <dbReference type="ARBA" id="ARBA00023121"/>
    </source>
</evidence>
<dbReference type="GO" id="GO:0048511">
    <property type="term" value="P:rhythmic process"/>
    <property type="evidence" value="ECO:0007669"/>
    <property type="project" value="UniProtKB-KW"/>
</dbReference>
<evidence type="ECO:0000256" key="10">
    <source>
        <dbReference type="ARBA" id="ARBA00022490"/>
    </source>
</evidence>
<dbReference type="PROSITE" id="PS00410">
    <property type="entry name" value="G_DYNAMIN_1"/>
    <property type="match status" value="1"/>
</dbReference>
<evidence type="ECO:0000256" key="25">
    <source>
        <dbReference type="RuleBase" id="RU003932"/>
    </source>
</evidence>
<keyword evidence="23" id="KW-0968">Cytoplasmic vesicle</keyword>
<dbReference type="InterPro" id="IPR003130">
    <property type="entry name" value="GED"/>
</dbReference>
<dbReference type="Pfam" id="PF00350">
    <property type="entry name" value="Dynamin_N"/>
    <property type="match status" value="1"/>
</dbReference>
<dbReference type="InterPro" id="IPR019762">
    <property type="entry name" value="Dynamin_GTPase_CS"/>
</dbReference>
<evidence type="ECO:0000256" key="11">
    <source>
        <dbReference type="ARBA" id="ARBA00022741"/>
    </source>
</evidence>
<dbReference type="FunFam" id="3.40.50.300:FF:000172">
    <property type="entry name" value="Dynamin-1-like protein isoform 1"/>
    <property type="match status" value="1"/>
</dbReference>
<gene>
    <name evidence="28" type="primary">DNM1L</name>
    <name evidence="28" type="synonym">LOC108931665</name>
</gene>
<dbReference type="GO" id="GO:0005777">
    <property type="term" value="C:peroxisome"/>
    <property type="evidence" value="ECO:0007669"/>
    <property type="project" value="UniProtKB-SubCell"/>
</dbReference>
<dbReference type="InterPro" id="IPR000375">
    <property type="entry name" value="Dynamin_stalk"/>
</dbReference>
<comment type="subcellular location">
    <subcellularLocation>
        <location evidence="5">Cytoplasm</location>
        <location evidence="5">Cytosol</location>
    </subcellularLocation>
    <subcellularLocation>
        <location evidence="3">Cytoplasmic vesicle</location>
        <location evidence="3">Secretory vesicle</location>
        <location evidence="3">Synaptic vesicle membrane</location>
    </subcellularLocation>
    <subcellularLocation>
        <location evidence="1">Endomembrane system</location>
        <topology evidence="1">Peripheral membrane protein</topology>
    </subcellularLocation>
    <subcellularLocation>
        <location evidence="6">Golgi apparatus</location>
    </subcellularLocation>
    <subcellularLocation>
        <location evidence="7">Membrane</location>
        <location evidence="7">Clathrin-coated pit</location>
    </subcellularLocation>
    <subcellularLocation>
        <location evidence="4">Mitochondrion outer membrane</location>
        <topology evidence="4">Peripheral membrane protein</topology>
    </subcellularLocation>
    <subcellularLocation>
        <location evidence="2">Peroxisome</location>
    </subcellularLocation>
</comment>
<keyword evidence="16" id="KW-0090">Biological rhythms</keyword>
<dbReference type="Proteomes" id="UP000694397">
    <property type="component" value="Chromosome 2"/>
</dbReference>
<evidence type="ECO:0000256" key="5">
    <source>
        <dbReference type="ARBA" id="ARBA00004514"/>
    </source>
</evidence>
<keyword evidence="14" id="KW-0770">Synapse</keyword>
<dbReference type="CDD" id="cd08771">
    <property type="entry name" value="DLP_1"/>
    <property type="match status" value="1"/>
</dbReference>
<evidence type="ECO:0000256" key="20">
    <source>
        <dbReference type="ARBA" id="ARBA00023136"/>
    </source>
</evidence>
<reference evidence="28 29" key="1">
    <citation type="submission" date="2019-04" db="EMBL/GenBank/DDBJ databases">
        <authorList>
            <consortium name="Wellcome Sanger Institute Data Sharing"/>
        </authorList>
    </citation>
    <scope>NUCLEOTIDE SEQUENCE [LARGE SCALE GENOMIC DNA]</scope>
</reference>
<proteinExistence type="inferred from homology"/>
<evidence type="ECO:0000256" key="21">
    <source>
        <dbReference type="ARBA" id="ARBA00023140"/>
    </source>
</evidence>
<dbReference type="GO" id="GO:0006897">
    <property type="term" value="P:endocytosis"/>
    <property type="evidence" value="ECO:0007669"/>
    <property type="project" value="TreeGrafter"/>
</dbReference>
<dbReference type="SMART" id="SM00302">
    <property type="entry name" value="GED"/>
    <property type="match status" value="1"/>
</dbReference>
<dbReference type="PANTHER" id="PTHR11566:SF39">
    <property type="entry name" value="DYNAMIN-1-LIKE PROTEIN"/>
    <property type="match status" value="1"/>
</dbReference>
<evidence type="ECO:0000256" key="3">
    <source>
        <dbReference type="ARBA" id="ARBA00004432"/>
    </source>
</evidence>
<keyword evidence="10" id="KW-0963">Cytoplasm</keyword>
<dbReference type="Ensembl" id="ENSSFOT00015072056.1">
    <property type="protein sequence ID" value="ENSSFOP00015077440.1"/>
    <property type="gene ID" value="ENSSFOG00015004634.2"/>
</dbReference>
<evidence type="ECO:0000256" key="9">
    <source>
        <dbReference type="ARBA" id="ARBA00018833"/>
    </source>
</evidence>
<accession>A0A8C9WNY5</accession>
<dbReference type="InterPro" id="IPR027417">
    <property type="entry name" value="P-loop_NTPase"/>
</dbReference>
<dbReference type="GO" id="GO:0005829">
    <property type="term" value="C:cytosol"/>
    <property type="evidence" value="ECO:0007669"/>
    <property type="project" value="UniProtKB-SubCell"/>
</dbReference>
<keyword evidence="17" id="KW-0446">Lipid-binding</keyword>
<evidence type="ECO:0000256" key="16">
    <source>
        <dbReference type="ARBA" id="ARBA00023108"/>
    </source>
</evidence>
<dbReference type="GO" id="GO:0043653">
    <property type="term" value="P:mitochondrial fragmentation involved in apoptotic process"/>
    <property type="evidence" value="ECO:0007669"/>
    <property type="project" value="TreeGrafter"/>
</dbReference>
<dbReference type="GO" id="GO:0030672">
    <property type="term" value="C:synaptic vesicle membrane"/>
    <property type="evidence" value="ECO:0007669"/>
    <property type="project" value="UniProtKB-SubCell"/>
</dbReference>
<dbReference type="PRINTS" id="PR00195">
    <property type="entry name" value="DYNAMIN"/>
</dbReference>
<dbReference type="SUPFAM" id="SSF52540">
    <property type="entry name" value="P-loop containing nucleoside triphosphate hydrolases"/>
    <property type="match status" value="1"/>
</dbReference>
<dbReference type="GeneTree" id="ENSGT00940000155504"/>
<evidence type="ECO:0000256" key="6">
    <source>
        <dbReference type="ARBA" id="ARBA00004555"/>
    </source>
</evidence>
<dbReference type="InterPro" id="IPR001401">
    <property type="entry name" value="Dynamin_GTPase"/>
</dbReference>
<comment type="catalytic activity">
    <reaction evidence="24">
        <text>GTP + H2O = GDP + phosphate + H(+)</text>
        <dbReference type="Rhea" id="RHEA:19669"/>
        <dbReference type="ChEBI" id="CHEBI:15377"/>
        <dbReference type="ChEBI" id="CHEBI:15378"/>
        <dbReference type="ChEBI" id="CHEBI:37565"/>
        <dbReference type="ChEBI" id="CHEBI:43474"/>
        <dbReference type="ChEBI" id="CHEBI:58189"/>
        <dbReference type="EC" id="3.6.5.5"/>
    </reaction>
</comment>
<evidence type="ECO:0000256" key="19">
    <source>
        <dbReference type="ARBA" id="ARBA00023134"/>
    </source>
</evidence>
<comment type="similarity">
    <text evidence="25">Belongs to the TRAFAC class dynamin-like GTPase superfamily. Dynamin/Fzo/YdjA family.</text>
</comment>
<dbReference type="GO" id="GO:0005741">
    <property type="term" value="C:mitochondrial outer membrane"/>
    <property type="evidence" value="ECO:0007669"/>
    <property type="project" value="UniProtKB-SubCell"/>
</dbReference>
<dbReference type="Gene3D" id="3.40.50.300">
    <property type="entry name" value="P-loop containing nucleotide triphosphate hydrolases"/>
    <property type="match status" value="1"/>
</dbReference>
<reference evidence="28" key="2">
    <citation type="submission" date="2025-08" db="UniProtKB">
        <authorList>
            <consortium name="Ensembl"/>
        </authorList>
    </citation>
    <scope>IDENTIFICATION</scope>
</reference>
<evidence type="ECO:0000256" key="7">
    <source>
        <dbReference type="ARBA" id="ARBA00004600"/>
    </source>
</evidence>
<evidence type="ECO:0000256" key="4">
    <source>
        <dbReference type="ARBA" id="ARBA00004450"/>
    </source>
</evidence>
<evidence type="ECO:0000313" key="29">
    <source>
        <dbReference type="Proteomes" id="UP000694397"/>
    </source>
</evidence>
<dbReference type="GO" id="GO:0048312">
    <property type="term" value="P:intracellular distribution of mitochondria"/>
    <property type="evidence" value="ECO:0007669"/>
    <property type="project" value="TreeGrafter"/>
</dbReference>
<dbReference type="InterPro" id="IPR030381">
    <property type="entry name" value="G_DYNAMIN_dom"/>
</dbReference>
<dbReference type="Pfam" id="PF02212">
    <property type="entry name" value="GED"/>
    <property type="match status" value="1"/>
</dbReference>
<reference evidence="28" key="3">
    <citation type="submission" date="2025-09" db="UniProtKB">
        <authorList>
            <consortium name="Ensembl"/>
        </authorList>
    </citation>
    <scope>IDENTIFICATION</scope>
</reference>
<dbReference type="EC" id="3.6.5.5" evidence="8"/>
<dbReference type="InterPro" id="IPR045063">
    <property type="entry name" value="Dynamin_N"/>
</dbReference>
<evidence type="ECO:0000256" key="14">
    <source>
        <dbReference type="ARBA" id="ARBA00023018"/>
    </source>
</evidence>
<keyword evidence="22" id="KW-0168">Coated pit</keyword>
<evidence type="ECO:0000313" key="28">
    <source>
        <dbReference type="Ensembl" id="ENSSFOP00015077440.1"/>
    </source>
</evidence>
<keyword evidence="12" id="KW-1000">Mitochondrion outer membrane</keyword>
<keyword evidence="19 25" id="KW-0342">GTP-binding</keyword>
<evidence type="ECO:0000256" key="2">
    <source>
        <dbReference type="ARBA" id="ARBA00004275"/>
    </source>
</evidence>
<evidence type="ECO:0000256" key="18">
    <source>
        <dbReference type="ARBA" id="ARBA00023128"/>
    </source>
</evidence>
<dbReference type="GO" id="GO:0005874">
    <property type="term" value="C:microtubule"/>
    <property type="evidence" value="ECO:0007669"/>
    <property type="project" value="TreeGrafter"/>
</dbReference>
<evidence type="ECO:0000256" key="13">
    <source>
        <dbReference type="ARBA" id="ARBA00022801"/>
    </source>
</evidence>
<dbReference type="InterPro" id="IPR020850">
    <property type="entry name" value="GED_dom"/>
</dbReference>
<dbReference type="PROSITE" id="PS51718">
    <property type="entry name" value="G_DYNAMIN_2"/>
    <property type="match status" value="1"/>
</dbReference>
<evidence type="ECO:0000259" key="26">
    <source>
        <dbReference type="PROSITE" id="PS51388"/>
    </source>
</evidence>
<name>A0A8C9WNY5_SCLFO</name>
<dbReference type="GO" id="GO:0008289">
    <property type="term" value="F:lipid binding"/>
    <property type="evidence" value="ECO:0007669"/>
    <property type="project" value="UniProtKB-KW"/>
</dbReference>
<dbReference type="GO" id="GO:0016559">
    <property type="term" value="P:peroxisome fission"/>
    <property type="evidence" value="ECO:0007669"/>
    <property type="project" value="TreeGrafter"/>
</dbReference>
<feature type="domain" description="Dynamin-type G" evidence="27">
    <location>
        <begin position="22"/>
        <end position="297"/>
    </location>
</feature>
<keyword evidence="29" id="KW-1185">Reference proteome</keyword>
<dbReference type="GO" id="GO:0005525">
    <property type="term" value="F:GTP binding"/>
    <property type="evidence" value="ECO:0007669"/>
    <property type="project" value="UniProtKB-KW"/>
</dbReference>
<dbReference type="PANTHER" id="PTHR11566">
    <property type="entry name" value="DYNAMIN"/>
    <property type="match status" value="1"/>
</dbReference>
<organism evidence="28 29">
    <name type="scientific">Scleropages formosus</name>
    <name type="common">Asian bonytongue</name>
    <name type="synonym">Osteoglossum formosum</name>
    <dbReference type="NCBI Taxonomy" id="113540"/>
    <lineage>
        <taxon>Eukaryota</taxon>
        <taxon>Metazoa</taxon>
        <taxon>Chordata</taxon>
        <taxon>Craniata</taxon>
        <taxon>Vertebrata</taxon>
        <taxon>Euteleostomi</taxon>
        <taxon>Actinopterygii</taxon>
        <taxon>Neopterygii</taxon>
        <taxon>Teleostei</taxon>
        <taxon>Osteoglossocephala</taxon>
        <taxon>Osteoglossomorpha</taxon>
        <taxon>Osteoglossiformes</taxon>
        <taxon>Osteoglossidae</taxon>
        <taxon>Scleropages</taxon>
    </lineage>
</organism>
<keyword evidence="21" id="KW-0576">Peroxisome</keyword>
<evidence type="ECO:0000256" key="1">
    <source>
        <dbReference type="ARBA" id="ARBA00004184"/>
    </source>
</evidence>
<evidence type="ECO:0000256" key="24">
    <source>
        <dbReference type="ARBA" id="ARBA00048040"/>
    </source>
</evidence>
<evidence type="ECO:0000256" key="22">
    <source>
        <dbReference type="ARBA" id="ARBA00023176"/>
    </source>
</evidence>
<dbReference type="GO" id="GO:0005794">
    <property type="term" value="C:Golgi apparatus"/>
    <property type="evidence" value="ECO:0007669"/>
    <property type="project" value="UniProtKB-SubCell"/>
</dbReference>
<evidence type="ECO:0000256" key="8">
    <source>
        <dbReference type="ARBA" id="ARBA00011980"/>
    </source>
</evidence>
<evidence type="ECO:0000256" key="23">
    <source>
        <dbReference type="ARBA" id="ARBA00023329"/>
    </source>
</evidence>
<dbReference type="PROSITE" id="PS51388">
    <property type="entry name" value="GED"/>
    <property type="match status" value="1"/>
</dbReference>
<dbReference type="Pfam" id="PF01031">
    <property type="entry name" value="Dynamin_M"/>
    <property type="match status" value="1"/>
</dbReference>
<dbReference type="AlphaFoldDB" id="A0A8C9WNY5"/>
<keyword evidence="15" id="KW-0333">Golgi apparatus</keyword>
<evidence type="ECO:0000256" key="15">
    <source>
        <dbReference type="ARBA" id="ARBA00023034"/>
    </source>
</evidence>
<dbReference type="GO" id="GO:0005905">
    <property type="term" value="C:clathrin-coated pit"/>
    <property type="evidence" value="ECO:0007669"/>
    <property type="project" value="UniProtKB-SubCell"/>
</dbReference>
<dbReference type="InterPro" id="IPR022812">
    <property type="entry name" value="Dynamin"/>
</dbReference>
<dbReference type="GO" id="GO:0000266">
    <property type="term" value="P:mitochondrial fission"/>
    <property type="evidence" value="ECO:0007669"/>
    <property type="project" value="TreeGrafter"/>
</dbReference>
<evidence type="ECO:0000259" key="27">
    <source>
        <dbReference type="PROSITE" id="PS51718"/>
    </source>
</evidence>
<keyword evidence="18" id="KW-0496">Mitochondrion</keyword>
<evidence type="ECO:0000256" key="12">
    <source>
        <dbReference type="ARBA" id="ARBA00022787"/>
    </source>
</evidence>
<dbReference type="GO" id="GO:0003924">
    <property type="term" value="F:GTPase activity"/>
    <property type="evidence" value="ECO:0007669"/>
    <property type="project" value="InterPro"/>
</dbReference>
<keyword evidence="11 25" id="KW-0547">Nucleotide-binding</keyword>
<keyword evidence="20" id="KW-0472">Membrane</keyword>
<dbReference type="SMART" id="SM00053">
    <property type="entry name" value="DYNc"/>
    <property type="match status" value="1"/>
</dbReference>
<protein>
    <recommendedName>
        <fullName evidence="9">Dynamin-1-like protein</fullName>
        <ecNumber evidence="8">3.6.5.5</ecNumber>
    </recommendedName>
</protein>
<feature type="domain" description="GED" evidence="26">
    <location>
        <begin position="564"/>
        <end position="655"/>
    </location>
</feature>
<keyword evidence="13" id="KW-0378">Hydrolase</keyword>
<sequence length="656" mass="73308">MEALIPVINKLQDVFNTVGADIIQLPQIAVVGTQSSGKSSVLESLVGRDLLPRGTGIVTRRPLILQLVHVDADDRRKAGDENGILKHFFVTFCNSFFCFQIYTDFDEIRQEIENETDRGISDEPIHLKVFSPHVVNLTLVDLPGITKVPVGDQPKDIEVQIRDLILKYISNPNCIILAVTAANTDMATSEALKVAREVDPDGRRTLAVVTKLDLMDAGTDAMDVLMGRVIPVKLGLIGVVNRSQLDINNKKTVADAIRDEYAFLQKKYPSLANRNGTKFLAKTLNRLLMHHIRDCLPELKTRINVLAAQYQSLLSSYGEPVEDKSATLLQLITKFATEYCNTIEGTAKYIETAELCGGARICYIFHETFGRTLESVDPLGGLTTIDVLTAIRNATGPRPALFVPEVSFELLVKRQVKRLEEPSLRCVELVHEEMQRIIQHCSNYSTQELLRFPKLHDAIVEVVTSLLRKRLPITNDMVHNLVAIELAYINTKHPDFADACGLMNRPCCEPAGCGGRLILGYNCSAFGIPLKRFTSLTDACGFVFVILQPVPVARKLSAREQRDCEVIERLIKSYFLIVRKNIQDSVPKAVMHFLVNYVKDSLQSELVGQLYKSALLDDLLTESEDMAQRRSEAADMLKALQKASQVIAEIRETHLW</sequence>
<dbReference type="GO" id="GO:0008017">
    <property type="term" value="F:microtubule binding"/>
    <property type="evidence" value="ECO:0007669"/>
    <property type="project" value="TreeGrafter"/>
</dbReference>
<dbReference type="FunFam" id="1.20.120.1240:FF:000001">
    <property type="entry name" value="Dynamin 1 like"/>
    <property type="match status" value="1"/>
</dbReference>
<dbReference type="Gene3D" id="1.20.120.1240">
    <property type="entry name" value="Dynamin, middle domain"/>
    <property type="match status" value="1"/>
</dbReference>